<evidence type="ECO:0000313" key="8">
    <source>
        <dbReference type="EMBL" id="MCY1721000.1"/>
    </source>
</evidence>
<reference evidence="8" key="1">
    <citation type="submission" date="2022-11" db="EMBL/GenBank/DDBJ databases">
        <title>Marilongibacter aestuarii gen. nov., sp. nov., isolated from tidal flat sediment.</title>
        <authorList>
            <person name="Jiayan W."/>
        </authorList>
    </citation>
    <scope>NUCLEOTIDE SEQUENCE</scope>
    <source>
        <strain evidence="8">Z1-6</strain>
    </source>
</reference>
<evidence type="ECO:0000256" key="4">
    <source>
        <dbReference type="ARBA" id="ARBA00022692"/>
    </source>
</evidence>
<evidence type="ECO:0000256" key="2">
    <source>
        <dbReference type="ARBA" id="ARBA00008929"/>
    </source>
</evidence>
<comment type="subcellular location">
    <subcellularLocation>
        <location evidence="1">Cell membrane</location>
        <topology evidence="1">Multi-pass membrane protein</topology>
    </subcellularLocation>
</comment>
<feature type="transmembrane region" description="Helical" evidence="7">
    <location>
        <begin position="21"/>
        <end position="40"/>
    </location>
</feature>
<accession>A0A9X3F671</accession>
<dbReference type="Pfam" id="PF03916">
    <property type="entry name" value="NrfD"/>
    <property type="match status" value="1"/>
</dbReference>
<dbReference type="GO" id="GO:0005886">
    <property type="term" value="C:plasma membrane"/>
    <property type="evidence" value="ECO:0007669"/>
    <property type="project" value="UniProtKB-SubCell"/>
</dbReference>
<feature type="transmembrane region" description="Helical" evidence="7">
    <location>
        <begin position="296"/>
        <end position="316"/>
    </location>
</feature>
<keyword evidence="9" id="KW-1185">Reference proteome</keyword>
<evidence type="ECO:0000256" key="3">
    <source>
        <dbReference type="ARBA" id="ARBA00022475"/>
    </source>
</evidence>
<keyword evidence="6 7" id="KW-0472">Membrane</keyword>
<feature type="transmembrane region" description="Helical" evidence="7">
    <location>
        <begin position="174"/>
        <end position="195"/>
    </location>
</feature>
<feature type="transmembrane region" description="Helical" evidence="7">
    <location>
        <begin position="215"/>
        <end position="234"/>
    </location>
</feature>
<feature type="transmembrane region" description="Helical" evidence="7">
    <location>
        <begin position="328"/>
        <end position="351"/>
    </location>
</feature>
<dbReference type="NCBIfam" id="NF045798">
    <property type="entry name" value="DsrP"/>
    <property type="match status" value="1"/>
</dbReference>
<keyword evidence="4 7" id="KW-0812">Transmembrane</keyword>
<dbReference type="Proteomes" id="UP001145087">
    <property type="component" value="Unassembled WGS sequence"/>
</dbReference>
<name>A0A9X3F671_9BACT</name>
<keyword evidence="3" id="KW-1003">Cell membrane</keyword>
<dbReference type="InterPro" id="IPR054823">
    <property type="entry name" value="DsrP-like"/>
</dbReference>
<dbReference type="RefSeq" id="WP_343333334.1">
    <property type="nucleotide sequence ID" value="NZ_JAPOHD010000026.1"/>
</dbReference>
<evidence type="ECO:0000256" key="7">
    <source>
        <dbReference type="SAM" id="Phobius"/>
    </source>
</evidence>
<evidence type="ECO:0000256" key="6">
    <source>
        <dbReference type="ARBA" id="ARBA00023136"/>
    </source>
</evidence>
<protein>
    <submittedName>
        <fullName evidence="8">Polysulfide reductase NrfD</fullName>
    </submittedName>
</protein>
<dbReference type="PANTHER" id="PTHR43044:SF2">
    <property type="entry name" value="POLYSULPHIDE REDUCTASE NRFD"/>
    <property type="match status" value="1"/>
</dbReference>
<comment type="similarity">
    <text evidence="2">Belongs to the NrfD family.</text>
</comment>
<dbReference type="EMBL" id="JAPOHD010000026">
    <property type="protein sequence ID" value="MCY1721000.1"/>
    <property type="molecule type" value="Genomic_DNA"/>
</dbReference>
<organism evidence="8 9">
    <name type="scientific">Draconibacterium aestuarii</name>
    <dbReference type="NCBI Taxonomy" id="2998507"/>
    <lineage>
        <taxon>Bacteria</taxon>
        <taxon>Pseudomonadati</taxon>
        <taxon>Bacteroidota</taxon>
        <taxon>Bacteroidia</taxon>
        <taxon>Marinilabiliales</taxon>
        <taxon>Prolixibacteraceae</taxon>
        <taxon>Draconibacterium</taxon>
    </lineage>
</organism>
<feature type="transmembrane region" description="Helical" evidence="7">
    <location>
        <begin position="134"/>
        <end position="162"/>
    </location>
</feature>
<feature type="transmembrane region" description="Helical" evidence="7">
    <location>
        <begin position="371"/>
        <end position="394"/>
    </location>
</feature>
<proteinExistence type="inferred from homology"/>
<evidence type="ECO:0000313" key="9">
    <source>
        <dbReference type="Proteomes" id="UP001145087"/>
    </source>
</evidence>
<evidence type="ECO:0000256" key="5">
    <source>
        <dbReference type="ARBA" id="ARBA00022989"/>
    </source>
</evidence>
<feature type="transmembrane region" description="Helical" evidence="7">
    <location>
        <begin position="60"/>
        <end position="84"/>
    </location>
</feature>
<feature type="transmembrane region" description="Helical" evidence="7">
    <location>
        <begin position="246"/>
        <end position="267"/>
    </location>
</feature>
<dbReference type="PANTHER" id="PTHR43044">
    <property type="match status" value="1"/>
</dbReference>
<sequence length="416" mass="47384">MNFIRFINGSIKLILQGSKAYYAWLFFLVALALWGGFGYIDQLQDGLITTNMRDSVSWAFYIGNFTFLVGIAAAAIMLVIPAYIYDWKPIKEIVIFGELLAVCAVIMCIAFIVVDIGNPMRFWHMLPLVGTMNFPYSMLSWDFFFLLAYLIINLTVVTHLLYSIFHKKEYNKKVVQVIVLISIPMAVGIHTVTAFLYNALPARPFWNSALLAPRFLASAFCSGPAILLILFQILRKITKFEIKDKAIWTIAELMVYAMFIYLFFTIAELFKEFYSGTEHILYWKYLLFGIGDSKEIVPYSWSSIIMGFIAFVLFLIPKTRKNFVTLNIGAVLIYASVYVEKGIALIIPGFTPDVLGQIYVYTPSITEIRTAAMIFSLGFLLFTFLVKIAIAIVFENYNISDIIKKEKSVKSEMSTI</sequence>
<keyword evidence="5 7" id="KW-1133">Transmembrane helix</keyword>
<dbReference type="AlphaFoldDB" id="A0A9X3F671"/>
<evidence type="ECO:0000256" key="1">
    <source>
        <dbReference type="ARBA" id="ARBA00004651"/>
    </source>
</evidence>
<gene>
    <name evidence="8" type="primary">nrfD</name>
    <name evidence="8" type="ORF">OU798_11650</name>
</gene>
<dbReference type="Gene3D" id="1.20.1630.10">
    <property type="entry name" value="Formate dehydrogenase/DMSO reductase domain"/>
    <property type="match status" value="1"/>
</dbReference>
<comment type="caution">
    <text evidence="8">The sequence shown here is derived from an EMBL/GenBank/DDBJ whole genome shotgun (WGS) entry which is preliminary data.</text>
</comment>
<dbReference type="InterPro" id="IPR005614">
    <property type="entry name" value="NrfD-like"/>
</dbReference>
<feature type="transmembrane region" description="Helical" evidence="7">
    <location>
        <begin position="93"/>
        <end position="114"/>
    </location>
</feature>